<dbReference type="EMBL" id="VIFK01000328">
    <property type="protein sequence ID" value="TQE96891.1"/>
    <property type="molecule type" value="Genomic_DNA"/>
</dbReference>
<keyword evidence="3 5" id="KW-1133">Transmembrane helix</keyword>
<feature type="non-terminal residue" evidence="6">
    <location>
        <position position="1"/>
    </location>
</feature>
<evidence type="ECO:0000256" key="4">
    <source>
        <dbReference type="ARBA" id="ARBA00023136"/>
    </source>
</evidence>
<sequence>LGILNVWLLRFNKSTPYRGRQASNLKEEFAAYGLPAGSVYVVGVLKVSAAIALLIGIAFPVLVLPAASVMAVLMLGAVGMHFKVKDAPHKFVPASSVLLLCLIVIFL</sequence>
<dbReference type="AlphaFoldDB" id="A0A540VJH3"/>
<dbReference type="Proteomes" id="UP000315400">
    <property type="component" value="Unassembled WGS sequence"/>
</dbReference>
<feature type="transmembrane region" description="Helical" evidence="5">
    <location>
        <begin position="49"/>
        <end position="75"/>
    </location>
</feature>
<protein>
    <submittedName>
        <fullName evidence="6">DoxX family protein</fullName>
    </submittedName>
</protein>
<evidence type="ECO:0000256" key="1">
    <source>
        <dbReference type="ARBA" id="ARBA00004141"/>
    </source>
</evidence>
<evidence type="ECO:0000313" key="6">
    <source>
        <dbReference type="EMBL" id="TQE96891.1"/>
    </source>
</evidence>
<keyword evidence="2 5" id="KW-0812">Transmembrane</keyword>
<evidence type="ECO:0000256" key="5">
    <source>
        <dbReference type="SAM" id="Phobius"/>
    </source>
</evidence>
<comment type="subcellular location">
    <subcellularLocation>
        <location evidence="1">Membrane</location>
        <topology evidence="1">Multi-pass membrane protein</topology>
    </subcellularLocation>
</comment>
<feature type="transmembrane region" description="Helical" evidence="5">
    <location>
        <begin position="87"/>
        <end position="106"/>
    </location>
</feature>
<dbReference type="Pfam" id="PF13564">
    <property type="entry name" value="DoxX_2"/>
    <property type="match status" value="1"/>
</dbReference>
<proteinExistence type="predicted"/>
<evidence type="ECO:0000256" key="3">
    <source>
        <dbReference type="ARBA" id="ARBA00022989"/>
    </source>
</evidence>
<accession>A0A540VJH3</accession>
<comment type="caution">
    <text evidence="6">The sequence shown here is derived from an EMBL/GenBank/DDBJ whole genome shotgun (WGS) entry which is preliminary data.</text>
</comment>
<gene>
    <name evidence="6" type="ORF">FKY71_16405</name>
</gene>
<evidence type="ECO:0000313" key="7">
    <source>
        <dbReference type="Proteomes" id="UP000315400"/>
    </source>
</evidence>
<dbReference type="InterPro" id="IPR032808">
    <property type="entry name" value="DoxX"/>
</dbReference>
<name>A0A540VJH3_9GAMM</name>
<organism evidence="6 7">
    <name type="scientific">Spiribacter salinus</name>
    <dbReference type="NCBI Taxonomy" id="1335746"/>
    <lineage>
        <taxon>Bacteria</taxon>
        <taxon>Pseudomonadati</taxon>
        <taxon>Pseudomonadota</taxon>
        <taxon>Gammaproteobacteria</taxon>
        <taxon>Chromatiales</taxon>
        <taxon>Ectothiorhodospiraceae</taxon>
        <taxon>Spiribacter</taxon>
    </lineage>
</organism>
<dbReference type="GO" id="GO:0016020">
    <property type="term" value="C:membrane"/>
    <property type="evidence" value="ECO:0007669"/>
    <property type="project" value="UniProtKB-SubCell"/>
</dbReference>
<evidence type="ECO:0000256" key="2">
    <source>
        <dbReference type="ARBA" id="ARBA00022692"/>
    </source>
</evidence>
<reference evidence="6 7" key="1">
    <citation type="submission" date="2019-06" db="EMBL/GenBank/DDBJ databases">
        <title>Metagenome assembled Genome of Spiribacter salinus SL48-SHIP from the microbial mat of Salt Lake 48 (Novosibirsk region, Russia).</title>
        <authorList>
            <person name="Shipova A."/>
            <person name="Rozanov A.S."/>
            <person name="Bryanskaya A.V."/>
            <person name="Peltek S.E."/>
        </authorList>
    </citation>
    <scope>NUCLEOTIDE SEQUENCE [LARGE SCALE GENOMIC DNA]</scope>
    <source>
        <strain evidence="6">SL48-SHIP-2</strain>
    </source>
</reference>
<keyword evidence="4 5" id="KW-0472">Membrane</keyword>